<keyword evidence="2" id="KW-1133">Transmembrane helix</keyword>
<feature type="transmembrane region" description="Helical" evidence="2">
    <location>
        <begin position="376"/>
        <end position="399"/>
    </location>
</feature>
<keyword evidence="2" id="KW-0812">Transmembrane</keyword>
<evidence type="ECO:0000256" key="1">
    <source>
        <dbReference type="SAM" id="MobiDB-lite"/>
    </source>
</evidence>
<feature type="region of interest" description="Disordered" evidence="1">
    <location>
        <begin position="339"/>
        <end position="366"/>
    </location>
</feature>
<feature type="compositionally biased region" description="Low complexity" evidence="1">
    <location>
        <begin position="341"/>
        <end position="364"/>
    </location>
</feature>
<dbReference type="Proteomes" id="UP000077266">
    <property type="component" value="Unassembled WGS sequence"/>
</dbReference>
<evidence type="ECO:0008006" key="5">
    <source>
        <dbReference type="Google" id="ProtNLM"/>
    </source>
</evidence>
<dbReference type="EMBL" id="KV426135">
    <property type="protein sequence ID" value="KZV87136.1"/>
    <property type="molecule type" value="Genomic_DNA"/>
</dbReference>
<dbReference type="InterPro" id="IPR017853">
    <property type="entry name" value="GH"/>
</dbReference>
<keyword evidence="4" id="KW-1185">Reference proteome</keyword>
<feature type="compositionally biased region" description="Polar residues" evidence="1">
    <location>
        <begin position="427"/>
        <end position="436"/>
    </location>
</feature>
<keyword evidence="2" id="KW-0472">Membrane</keyword>
<evidence type="ECO:0000256" key="2">
    <source>
        <dbReference type="SAM" id="Phobius"/>
    </source>
</evidence>
<protein>
    <recommendedName>
        <fullName evidence="5">Chitinase</fullName>
    </recommendedName>
</protein>
<proteinExistence type="predicted"/>
<reference evidence="3 4" key="1">
    <citation type="journal article" date="2016" name="Mol. Biol. Evol.">
        <title>Comparative Genomics of Early-Diverging Mushroom-Forming Fungi Provides Insights into the Origins of Lignocellulose Decay Capabilities.</title>
        <authorList>
            <person name="Nagy L.G."/>
            <person name="Riley R."/>
            <person name="Tritt A."/>
            <person name="Adam C."/>
            <person name="Daum C."/>
            <person name="Floudas D."/>
            <person name="Sun H."/>
            <person name="Yadav J.S."/>
            <person name="Pangilinan J."/>
            <person name="Larsson K.H."/>
            <person name="Matsuura K."/>
            <person name="Barry K."/>
            <person name="Labutti K."/>
            <person name="Kuo R."/>
            <person name="Ohm R.A."/>
            <person name="Bhattacharya S.S."/>
            <person name="Shirouzu T."/>
            <person name="Yoshinaga Y."/>
            <person name="Martin F.M."/>
            <person name="Grigoriev I.V."/>
            <person name="Hibbett D.S."/>
        </authorList>
    </citation>
    <scope>NUCLEOTIDE SEQUENCE [LARGE SCALE GENOMIC DNA]</scope>
    <source>
        <strain evidence="3 4">HHB12029</strain>
    </source>
</reference>
<evidence type="ECO:0000313" key="3">
    <source>
        <dbReference type="EMBL" id="KZV87136.1"/>
    </source>
</evidence>
<sequence>MAPQKSHPLFGRLWMSPSDDESYTPMSEVPDDWDFIILNAALNASASTFTFASTGACFQPQCSNHETEDGFIAAVKQKVATGSSVNLAIDTSSSASMFATKTGADLDELVSRAIDVVNKYGFNGAVLDCGPCEGAADDAATIARYCGNVAALLGKFSTALGTDFVLSVEHYVHQITSDIVNATCTCPEIFTSDVQDNIAFDVITWMGWNESFINFTDVDGRTQQWYTVDGLVAVSDLFLRGLSESIASIKPHQLVINNGNGHRDDYIQLEQRTMSCITEGVDCDAYGTLKGGPSPAFAGVPYLDFSINQDAAQSNAYGTAMRTFLDALLVGNGTPSAPLQTSEAAFTGSTASSSPTGPNPNGNTVTDSSLAAHTPVIVAAAIGTCLAVLAVCLSVRYFLLRHSRRNTIQGGTVTELGPYNRVHTLTLGTASETRPQPTYLPSKLRGNATSPSYANTAPYYSTDVSTRLGRTPGSATEEDDSPEQIAALRAAVRRAGFSVSALLQSLGRVHSSVPPPVASPSVQYSMSDTSSIMMEFPPKYGEASR</sequence>
<dbReference type="Gene3D" id="3.20.20.80">
    <property type="entry name" value="Glycosidases"/>
    <property type="match status" value="1"/>
</dbReference>
<organism evidence="3 4">
    <name type="scientific">Exidia glandulosa HHB12029</name>
    <dbReference type="NCBI Taxonomy" id="1314781"/>
    <lineage>
        <taxon>Eukaryota</taxon>
        <taxon>Fungi</taxon>
        <taxon>Dikarya</taxon>
        <taxon>Basidiomycota</taxon>
        <taxon>Agaricomycotina</taxon>
        <taxon>Agaricomycetes</taxon>
        <taxon>Auriculariales</taxon>
        <taxon>Exidiaceae</taxon>
        <taxon>Exidia</taxon>
    </lineage>
</organism>
<dbReference type="InParanoid" id="A0A165EK92"/>
<dbReference type="AlphaFoldDB" id="A0A165EK92"/>
<dbReference type="SUPFAM" id="SSF51445">
    <property type="entry name" value="(Trans)glycosidases"/>
    <property type="match status" value="1"/>
</dbReference>
<evidence type="ECO:0000313" key="4">
    <source>
        <dbReference type="Proteomes" id="UP000077266"/>
    </source>
</evidence>
<gene>
    <name evidence="3" type="ORF">EXIGLDRAFT_840246</name>
</gene>
<name>A0A165EK92_EXIGL</name>
<feature type="compositionally biased region" description="Polar residues" evidence="1">
    <location>
        <begin position="447"/>
        <end position="457"/>
    </location>
</feature>
<accession>A0A165EK92</accession>
<feature type="region of interest" description="Disordered" evidence="1">
    <location>
        <begin position="427"/>
        <end position="457"/>
    </location>
</feature>